<feature type="compositionally biased region" description="Polar residues" evidence="1">
    <location>
        <begin position="9"/>
        <end position="22"/>
    </location>
</feature>
<evidence type="ECO:0000256" key="1">
    <source>
        <dbReference type="SAM" id="MobiDB-lite"/>
    </source>
</evidence>
<name>A0A9P7EGG3_9AGAM</name>
<feature type="region of interest" description="Disordered" evidence="1">
    <location>
        <begin position="147"/>
        <end position="176"/>
    </location>
</feature>
<dbReference type="Proteomes" id="UP000807769">
    <property type="component" value="Unassembled WGS sequence"/>
</dbReference>
<dbReference type="GeneID" id="64626654"/>
<keyword evidence="2" id="KW-0812">Transmembrane</keyword>
<evidence type="ECO:0000313" key="3">
    <source>
        <dbReference type="EMBL" id="KAG1820538.1"/>
    </source>
</evidence>
<dbReference type="EMBL" id="JABBWG010000008">
    <property type="protein sequence ID" value="KAG1820538.1"/>
    <property type="molecule type" value="Genomic_DNA"/>
</dbReference>
<keyword evidence="2" id="KW-0472">Membrane</keyword>
<evidence type="ECO:0000313" key="4">
    <source>
        <dbReference type="Proteomes" id="UP000807769"/>
    </source>
</evidence>
<reference evidence="3" key="1">
    <citation type="journal article" date="2020" name="New Phytol.">
        <title>Comparative genomics reveals dynamic genome evolution in host specialist ectomycorrhizal fungi.</title>
        <authorList>
            <person name="Lofgren L.A."/>
            <person name="Nguyen N.H."/>
            <person name="Vilgalys R."/>
            <person name="Ruytinx J."/>
            <person name="Liao H.L."/>
            <person name="Branco S."/>
            <person name="Kuo A."/>
            <person name="LaButti K."/>
            <person name="Lipzen A."/>
            <person name="Andreopoulos W."/>
            <person name="Pangilinan J."/>
            <person name="Riley R."/>
            <person name="Hundley H."/>
            <person name="Na H."/>
            <person name="Barry K."/>
            <person name="Grigoriev I.V."/>
            <person name="Stajich J.E."/>
            <person name="Kennedy P.G."/>
        </authorList>
    </citation>
    <scope>NUCLEOTIDE SEQUENCE</scope>
    <source>
        <strain evidence="3">MN1</strain>
    </source>
</reference>
<accession>A0A9P7EGG3</accession>
<keyword evidence="2" id="KW-1133">Transmembrane helix</keyword>
<sequence>MILFGRNKGGTTPEWQGTRESAASSDDLLRVTTVAYIVQFSSYNHNKLPLHEPAATCRAPLKGILPDPDSYPSAESPWHPTATETKYNFSDDLPKLLITGYLLAGYLLAGYLLAGYLLAGSLPPDTGEVWLTFVHVSGLLSITSTALTSPVPGGREPARCDTDIHPGTTRGRNVGWMPELPHQAGAASGTPRNLTGTPTPEYNLRRSKLLPLPTFAQSPGKCRSVYLVCRPYKMEGSQNEQYVEVIAVRVAVRGLSCVPEDGGDTSAGSYFEIPGHGVPEDGGDTSAGLYFEIPGHGVPEDGGDTSAGSYFEIPDHGVPEHGGDTSAGSYFEIPGHDDADKIREQYNSSYLQTWQRLRPMFNNTVTACPPDTVVSGIM</sequence>
<feature type="transmembrane region" description="Helical" evidence="2">
    <location>
        <begin position="96"/>
        <end position="118"/>
    </location>
</feature>
<protein>
    <submittedName>
        <fullName evidence="3">Uncharacterized protein</fullName>
    </submittedName>
</protein>
<feature type="region of interest" description="Disordered" evidence="1">
    <location>
        <begin position="1"/>
        <end position="22"/>
    </location>
</feature>
<gene>
    <name evidence="3" type="ORF">BJ212DRAFT_1297911</name>
</gene>
<evidence type="ECO:0000256" key="2">
    <source>
        <dbReference type="SAM" id="Phobius"/>
    </source>
</evidence>
<keyword evidence="4" id="KW-1185">Reference proteome</keyword>
<dbReference type="AlphaFoldDB" id="A0A9P7EGG3"/>
<comment type="caution">
    <text evidence="3">The sequence shown here is derived from an EMBL/GenBank/DDBJ whole genome shotgun (WGS) entry which is preliminary data.</text>
</comment>
<organism evidence="3 4">
    <name type="scientific">Suillus subaureus</name>
    <dbReference type="NCBI Taxonomy" id="48587"/>
    <lineage>
        <taxon>Eukaryota</taxon>
        <taxon>Fungi</taxon>
        <taxon>Dikarya</taxon>
        <taxon>Basidiomycota</taxon>
        <taxon>Agaricomycotina</taxon>
        <taxon>Agaricomycetes</taxon>
        <taxon>Agaricomycetidae</taxon>
        <taxon>Boletales</taxon>
        <taxon>Suillineae</taxon>
        <taxon>Suillaceae</taxon>
        <taxon>Suillus</taxon>
    </lineage>
</organism>
<proteinExistence type="predicted"/>
<dbReference type="RefSeq" id="XP_041195809.1">
    <property type="nucleotide sequence ID" value="XM_041332637.1"/>
</dbReference>